<gene>
    <name evidence="2" type="ORF">PILCRDRAFT_813129</name>
</gene>
<dbReference type="HOGENOM" id="CLU_3033167_0_0_1"/>
<evidence type="ECO:0000256" key="1">
    <source>
        <dbReference type="SAM" id="Phobius"/>
    </source>
</evidence>
<proteinExistence type="predicted"/>
<reference evidence="3" key="2">
    <citation type="submission" date="2015-01" db="EMBL/GenBank/DDBJ databases">
        <title>Evolutionary Origins and Diversification of the Mycorrhizal Mutualists.</title>
        <authorList>
            <consortium name="DOE Joint Genome Institute"/>
            <consortium name="Mycorrhizal Genomics Consortium"/>
            <person name="Kohler A."/>
            <person name="Kuo A."/>
            <person name="Nagy L.G."/>
            <person name="Floudas D."/>
            <person name="Copeland A."/>
            <person name="Barry K.W."/>
            <person name="Cichocki N."/>
            <person name="Veneault-Fourrey C."/>
            <person name="LaButti K."/>
            <person name="Lindquist E.A."/>
            <person name="Lipzen A."/>
            <person name="Lundell T."/>
            <person name="Morin E."/>
            <person name="Murat C."/>
            <person name="Riley R."/>
            <person name="Ohm R."/>
            <person name="Sun H."/>
            <person name="Tunlid A."/>
            <person name="Henrissat B."/>
            <person name="Grigoriev I.V."/>
            <person name="Hibbett D.S."/>
            <person name="Martin F."/>
        </authorList>
    </citation>
    <scope>NUCLEOTIDE SEQUENCE [LARGE SCALE GENOMIC DNA]</scope>
    <source>
        <strain evidence="3">F 1598</strain>
    </source>
</reference>
<dbReference type="EMBL" id="KN832975">
    <property type="protein sequence ID" value="KIM89203.1"/>
    <property type="molecule type" value="Genomic_DNA"/>
</dbReference>
<feature type="transmembrane region" description="Helical" evidence="1">
    <location>
        <begin position="29"/>
        <end position="49"/>
    </location>
</feature>
<keyword evidence="1" id="KW-1133">Transmembrane helix</keyword>
<keyword evidence="1" id="KW-0472">Membrane</keyword>
<accession>A0A0C3BRS5</accession>
<protein>
    <submittedName>
        <fullName evidence="2">Uncharacterized protein</fullName>
    </submittedName>
</protein>
<reference evidence="2 3" key="1">
    <citation type="submission" date="2014-04" db="EMBL/GenBank/DDBJ databases">
        <authorList>
            <consortium name="DOE Joint Genome Institute"/>
            <person name="Kuo A."/>
            <person name="Tarkka M."/>
            <person name="Buscot F."/>
            <person name="Kohler A."/>
            <person name="Nagy L.G."/>
            <person name="Floudas D."/>
            <person name="Copeland A."/>
            <person name="Barry K.W."/>
            <person name="Cichocki N."/>
            <person name="Veneault-Fourrey C."/>
            <person name="LaButti K."/>
            <person name="Lindquist E.A."/>
            <person name="Lipzen A."/>
            <person name="Lundell T."/>
            <person name="Morin E."/>
            <person name="Murat C."/>
            <person name="Sun H."/>
            <person name="Tunlid A."/>
            <person name="Henrissat B."/>
            <person name="Grigoriev I.V."/>
            <person name="Hibbett D.S."/>
            <person name="Martin F."/>
            <person name="Nordberg H.P."/>
            <person name="Cantor M.N."/>
            <person name="Hua S.X."/>
        </authorList>
    </citation>
    <scope>NUCLEOTIDE SEQUENCE [LARGE SCALE GENOMIC DNA]</scope>
    <source>
        <strain evidence="2 3">F 1598</strain>
    </source>
</reference>
<keyword evidence="3" id="KW-1185">Reference proteome</keyword>
<name>A0A0C3BRS5_PILCF</name>
<organism evidence="2 3">
    <name type="scientific">Piloderma croceum (strain F 1598)</name>
    <dbReference type="NCBI Taxonomy" id="765440"/>
    <lineage>
        <taxon>Eukaryota</taxon>
        <taxon>Fungi</taxon>
        <taxon>Dikarya</taxon>
        <taxon>Basidiomycota</taxon>
        <taxon>Agaricomycotina</taxon>
        <taxon>Agaricomycetes</taxon>
        <taxon>Agaricomycetidae</taxon>
        <taxon>Atheliales</taxon>
        <taxon>Atheliaceae</taxon>
        <taxon>Piloderma</taxon>
    </lineage>
</organism>
<evidence type="ECO:0000313" key="2">
    <source>
        <dbReference type="EMBL" id="KIM89203.1"/>
    </source>
</evidence>
<sequence>MPSLALRPRRLASCHSRGRLSQKDRRRDNIHVLSISLWYIAYHPVLMTLPTSVHT</sequence>
<dbReference type="Proteomes" id="UP000054166">
    <property type="component" value="Unassembled WGS sequence"/>
</dbReference>
<dbReference type="AlphaFoldDB" id="A0A0C3BRS5"/>
<keyword evidence="1" id="KW-0812">Transmembrane</keyword>
<dbReference type="InParanoid" id="A0A0C3BRS5"/>
<evidence type="ECO:0000313" key="3">
    <source>
        <dbReference type="Proteomes" id="UP000054166"/>
    </source>
</evidence>